<dbReference type="GO" id="GO:0006094">
    <property type="term" value="P:gluconeogenesis"/>
    <property type="evidence" value="ECO:0007669"/>
    <property type="project" value="UniProtKB-UniRule"/>
</dbReference>
<dbReference type="PRINTS" id="PR00662">
    <property type="entry name" value="G6PISOMERASE"/>
</dbReference>
<feature type="active site" evidence="7">
    <location>
        <position position="506"/>
    </location>
</feature>
<dbReference type="PROSITE" id="PS00765">
    <property type="entry name" value="P_GLUCOSE_ISOMERASE_1"/>
    <property type="match status" value="1"/>
</dbReference>
<keyword evidence="10" id="KW-1185">Reference proteome</keyword>
<protein>
    <recommendedName>
        <fullName evidence="7">Glucose-6-phosphate isomerase</fullName>
        <shortName evidence="7">GPI</shortName>
        <ecNumber evidence="7">5.3.1.9</ecNumber>
    </recommendedName>
    <alternativeName>
        <fullName evidence="7">Phosphoglucose isomerase</fullName>
        <shortName evidence="7">PGI</shortName>
    </alternativeName>
    <alternativeName>
        <fullName evidence="7">Phosphohexose isomerase</fullName>
        <shortName evidence="7">PHI</shortName>
    </alternativeName>
</protein>
<dbReference type="STRING" id="1348114.OM33_06700"/>
<evidence type="ECO:0000256" key="6">
    <source>
        <dbReference type="ARBA" id="ARBA00029321"/>
    </source>
</evidence>
<comment type="function">
    <text evidence="7">Catalyzes the reversible isomerization of glucose-6-phosphate to fructose-6-phosphate.</text>
</comment>
<dbReference type="KEGG" id="pseo:OM33_06700"/>
<dbReference type="InterPro" id="IPR035482">
    <property type="entry name" value="SIS_PGI_2"/>
</dbReference>
<dbReference type="Gene3D" id="1.10.1390.10">
    <property type="match status" value="1"/>
</dbReference>
<keyword evidence="4 7" id="KW-0324">Glycolysis</keyword>
<comment type="similarity">
    <text evidence="2 7 8">Belongs to the GPI family.</text>
</comment>
<dbReference type="PANTHER" id="PTHR11469:SF1">
    <property type="entry name" value="GLUCOSE-6-PHOSPHATE ISOMERASE"/>
    <property type="match status" value="1"/>
</dbReference>
<evidence type="ECO:0000313" key="10">
    <source>
        <dbReference type="Proteomes" id="UP000030341"/>
    </source>
</evidence>
<dbReference type="PROSITE" id="PS00174">
    <property type="entry name" value="P_GLUCOSE_ISOMERASE_2"/>
    <property type="match status" value="1"/>
</dbReference>
<dbReference type="GO" id="GO:0051156">
    <property type="term" value="P:glucose 6-phosphate metabolic process"/>
    <property type="evidence" value="ECO:0007669"/>
    <property type="project" value="TreeGrafter"/>
</dbReference>
<reference evidence="9 10" key="1">
    <citation type="submission" date="2014-11" db="EMBL/GenBank/DDBJ databases">
        <title>Complete Genome Sequence of Pseudoalteromonas sp. Strain OCN003 Isolated from Kaneohe Bay, Oahu, Hawaii.</title>
        <authorList>
            <person name="Beurmann S."/>
            <person name="Videau P."/>
            <person name="Ushijima B."/>
            <person name="Smith A.M."/>
            <person name="Aeby G.S."/>
            <person name="Callahan S.M."/>
            <person name="Belcaid M."/>
        </authorList>
    </citation>
    <scope>NUCLEOTIDE SEQUENCE [LARGE SCALE GENOMIC DNA]</scope>
    <source>
        <strain evidence="9 10">OCN003</strain>
    </source>
</reference>
<dbReference type="InterPro" id="IPR018189">
    <property type="entry name" value="Phosphoglucose_isomerase_CS"/>
</dbReference>
<comment type="pathway">
    <text evidence="1 7 8">Carbohydrate degradation; glycolysis; D-glyceraldehyde 3-phosphate and glycerone phosphate from D-glucose: step 2/4.</text>
</comment>
<dbReference type="Proteomes" id="UP000030341">
    <property type="component" value="Chromosome 1"/>
</dbReference>
<dbReference type="UniPathway" id="UPA00109">
    <property type="reaction ID" value="UER00181"/>
</dbReference>
<dbReference type="PANTHER" id="PTHR11469">
    <property type="entry name" value="GLUCOSE-6-PHOSPHATE ISOMERASE"/>
    <property type="match status" value="1"/>
</dbReference>
<evidence type="ECO:0000256" key="7">
    <source>
        <dbReference type="HAMAP-Rule" id="MF_00473"/>
    </source>
</evidence>
<dbReference type="GO" id="GO:0004347">
    <property type="term" value="F:glucose-6-phosphate isomerase activity"/>
    <property type="evidence" value="ECO:0007669"/>
    <property type="project" value="UniProtKB-UniRule"/>
</dbReference>
<evidence type="ECO:0000256" key="1">
    <source>
        <dbReference type="ARBA" id="ARBA00004926"/>
    </source>
</evidence>
<gene>
    <name evidence="7" type="primary">pgi</name>
    <name evidence="9" type="ORF">OM33_06700</name>
</gene>
<dbReference type="RefSeq" id="WP_038640242.1">
    <property type="nucleotide sequence ID" value="NZ_CP009888.1"/>
</dbReference>
<feature type="active site" evidence="7">
    <location>
        <position position="378"/>
    </location>
</feature>
<dbReference type="EMBL" id="CP009888">
    <property type="protein sequence ID" value="AIY64874.1"/>
    <property type="molecule type" value="Genomic_DNA"/>
</dbReference>
<dbReference type="CDD" id="cd05016">
    <property type="entry name" value="SIS_PGI_2"/>
    <property type="match status" value="1"/>
</dbReference>
<dbReference type="GO" id="GO:0097367">
    <property type="term" value="F:carbohydrate derivative binding"/>
    <property type="evidence" value="ECO:0007669"/>
    <property type="project" value="InterPro"/>
</dbReference>
<dbReference type="InterPro" id="IPR035476">
    <property type="entry name" value="SIS_PGI_1"/>
</dbReference>
<dbReference type="Pfam" id="PF00342">
    <property type="entry name" value="PGI"/>
    <property type="match status" value="1"/>
</dbReference>
<dbReference type="Gene3D" id="3.40.50.10490">
    <property type="entry name" value="Glucose-6-phosphate isomerase like protein, domain 1"/>
    <property type="match status" value="2"/>
</dbReference>
<keyword evidence="3 7" id="KW-0312">Gluconeogenesis</keyword>
<sequence>MTTLAQLHTQLTHAAENIKKSQIMALFDSQPNRASEFTLSAAGLTLDFAKQAIDQSILNDLIEVSKLKQLKKQRDAQFSGELVNTTEQRAVLHTALRDTTQLAKNLPKVAQEIESTKARLLDFVSRFEQNKITGATEKAITDVISIGIGGSFFGPKMLEAALVDSHVNDINVHYLANIDGQQIKHTLAKLNAETTLIVVASKSWTTAETQLNMQAVMDWFKKTMSDTAIAKQWIALTAKPELAKQAGFSDEMIFPLWDFIGGRYSVWSTIALPLALKIGKANFEALLEGAANLDQHFLTAPESQNLPIIAAIIGYWQQQYLGENNLLVLPYGHALKTLPAYLQQLDMESNGKSVNLAGESIELSGPILWGAEGTNCQHSFMQLLHQGKQSAMIDFILPRIGESSYQQHHKAMIANCLGQSQALLQGKSLAQAESELAAQGLSKEEVNALAPHKVMPGNKGSNTLLIDDLSPRSLGALLAFYEHKVFVQGVLFGINSYDQWGVELGKQLGNQVLDAMASQNYEQLDPSTAHLLKTLTN</sequence>
<dbReference type="eggNOG" id="COG0166">
    <property type="taxonomic scope" value="Bacteria"/>
</dbReference>
<keyword evidence="5 7" id="KW-0413">Isomerase</keyword>
<organism evidence="9 10">
    <name type="scientific">Pseudoalteromonas piratica</name>
    <dbReference type="NCBI Taxonomy" id="1348114"/>
    <lineage>
        <taxon>Bacteria</taxon>
        <taxon>Pseudomonadati</taxon>
        <taxon>Pseudomonadota</taxon>
        <taxon>Gammaproteobacteria</taxon>
        <taxon>Alteromonadales</taxon>
        <taxon>Pseudoalteromonadaceae</taxon>
        <taxon>Pseudoalteromonas</taxon>
    </lineage>
</organism>
<dbReference type="PROSITE" id="PS51463">
    <property type="entry name" value="P_GLUCOSE_ISOMERASE_3"/>
    <property type="match status" value="1"/>
</dbReference>
<dbReference type="OrthoDB" id="140919at2"/>
<dbReference type="InterPro" id="IPR001672">
    <property type="entry name" value="G6P_Isomerase"/>
</dbReference>
<evidence type="ECO:0000256" key="8">
    <source>
        <dbReference type="RuleBase" id="RU000612"/>
    </source>
</evidence>
<evidence type="ECO:0000256" key="2">
    <source>
        <dbReference type="ARBA" id="ARBA00006604"/>
    </source>
</evidence>
<accession>A0A0A7EE43</accession>
<comment type="catalytic activity">
    <reaction evidence="6 7 8">
        <text>alpha-D-glucose 6-phosphate = beta-D-fructose 6-phosphate</text>
        <dbReference type="Rhea" id="RHEA:11816"/>
        <dbReference type="ChEBI" id="CHEBI:57634"/>
        <dbReference type="ChEBI" id="CHEBI:58225"/>
        <dbReference type="EC" id="5.3.1.9"/>
    </reaction>
</comment>
<dbReference type="SUPFAM" id="SSF53697">
    <property type="entry name" value="SIS domain"/>
    <property type="match status" value="1"/>
</dbReference>
<dbReference type="GO" id="GO:0005829">
    <property type="term" value="C:cytosol"/>
    <property type="evidence" value="ECO:0007669"/>
    <property type="project" value="TreeGrafter"/>
</dbReference>
<evidence type="ECO:0000313" key="9">
    <source>
        <dbReference type="EMBL" id="AIY64874.1"/>
    </source>
</evidence>
<keyword evidence="7" id="KW-0963">Cytoplasm</keyword>
<feature type="active site" description="Proton donor" evidence="7">
    <location>
        <position position="348"/>
    </location>
</feature>
<proteinExistence type="inferred from homology"/>
<dbReference type="UniPathway" id="UPA00138"/>
<evidence type="ECO:0000256" key="5">
    <source>
        <dbReference type="ARBA" id="ARBA00023235"/>
    </source>
</evidence>
<dbReference type="InterPro" id="IPR023096">
    <property type="entry name" value="G6P_Isomerase_C"/>
</dbReference>
<dbReference type="HAMAP" id="MF_00473">
    <property type="entry name" value="G6P_isomerase"/>
    <property type="match status" value="1"/>
</dbReference>
<dbReference type="InterPro" id="IPR046348">
    <property type="entry name" value="SIS_dom_sf"/>
</dbReference>
<dbReference type="HOGENOM" id="CLU_017947_3_1_6"/>
<dbReference type="NCBIfam" id="NF001211">
    <property type="entry name" value="PRK00179.1"/>
    <property type="match status" value="1"/>
</dbReference>
<evidence type="ECO:0000256" key="4">
    <source>
        <dbReference type="ARBA" id="ARBA00023152"/>
    </source>
</evidence>
<comment type="subcellular location">
    <subcellularLocation>
        <location evidence="7">Cytoplasm</location>
    </subcellularLocation>
</comment>
<dbReference type="AlphaFoldDB" id="A0A0A7EE43"/>
<dbReference type="GO" id="GO:0006096">
    <property type="term" value="P:glycolytic process"/>
    <property type="evidence" value="ECO:0007669"/>
    <property type="project" value="UniProtKB-UniRule"/>
</dbReference>
<dbReference type="CDD" id="cd05015">
    <property type="entry name" value="SIS_PGI_1"/>
    <property type="match status" value="1"/>
</dbReference>
<dbReference type="GO" id="GO:0048029">
    <property type="term" value="F:monosaccharide binding"/>
    <property type="evidence" value="ECO:0007669"/>
    <property type="project" value="TreeGrafter"/>
</dbReference>
<evidence type="ECO:0000256" key="3">
    <source>
        <dbReference type="ARBA" id="ARBA00022432"/>
    </source>
</evidence>
<comment type="pathway">
    <text evidence="7">Carbohydrate biosynthesis; gluconeogenesis.</text>
</comment>
<dbReference type="EC" id="5.3.1.9" evidence="7"/>
<name>A0A0A7EE43_9GAMM</name>